<dbReference type="Gene3D" id="3.40.50.300">
    <property type="entry name" value="P-loop containing nucleotide triphosphate hydrolases"/>
    <property type="match status" value="1"/>
</dbReference>
<keyword evidence="3" id="KW-0067">ATP-binding</keyword>
<dbReference type="InterPro" id="IPR051120">
    <property type="entry name" value="ABC_AA/LPS_Transport"/>
</dbReference>
<name>A0A6J7QTF8_9ZZZZ</name>
<organism evidence="5">
    <name type="scientific">freshwater metagenome</name>
    <dbReference type="NCBI Taxonomy" id="449393"/>
    <lineage>
        <taxon>unclassified sequences</taxon>
        <taxon>metagenomes</taxon>
        <taxon>ecological metagenomes</taxon>
    </lineage>
</organism>
<feature type="domain" description="ABC transporter" evidence="4">
    <location>
        <begin position="4"/>
        <end position="244"/>
    </location>
</feature>
<evidence type="ECO:0000256" key="2">
    <source>
        <dbReference type="ARBA" id="ARBA00022741"/>
    </source>
</evidence>
<evidence type="ECO:0000256" key="1">
    <source>
        <dbReference type="ARBA" id="ARBA00022448"/>
    </source>
</evidence>
<dbReference type="GO" id="GO:0005886">
    <property type="term" value="C:plasma membrane"/>
    <property type="evidence" value="ECO:0007669"/>
    <property type="project" value="TreeGrafter"/>
</dbReference>
<dbReference type="CDD" id="cd03219">
    <property type="entry name" value="ABC_Mj1267_LivG_branched"/>
    <property type="match status" value="1"/>
</dbReference>
<dbReference type="InterPro" id="IPR003593">
    <property type="entry name" value="AAA+_ATPase"/>
</dbReference>
<keyword evidence="1" id="KW-0813">Transport</keyword>
<dbReference type="PANTHER" id="PTHR45772">
    <property type="entry name" value="CONSERVED COMPONENT OF ABC TRANSPORTER FOR NATURAL AMINO ACIDS-RELATED"/>
    <property type="match status" value="1"/>
</dbReference>
<evidence type="ECO:0000256" key="3">
    <source>
        <dbReference type="ARBA" id="ARBA00022840"/>
    </source>
</evidence>
<reference evidence="5" key="1">
    <citation type="submission" date="2020-05" db="EMBL/GenBank/DDBJ databases">
        <authorList>
            <person name="Chiriac C."/>
            <person name="Salcher M."/>
            <person name="Ghai R."/>
            <person name="Kavagutti S V."/>
        </authorList>
    </citation>
    <scope>NUCLEOTIDE SEQUENCE</scope>
</reference>
<sequence>MALLEVRDVVKRYGGLAAVDGLTFSVDEGQTFGIAGPNGAGKTTLFDVITGMVRATSGTVLLRGTEIQSASVHRICNLGAARTFQLPSVFDTQTVLGNAMVGAHYGRPTSWWSGLRRSEPTLSRAMEELEFVGLANSAAMVAGPLPVYDKKRLMLATALATDPTVLFLDEPFGGLTPGEVDSFMVTIRATRERGVTIVLIEHVMRALMALSDRVLIMNHGKELFEGTPADVASHEGVVEVYLGRKEGSLDDE</sequence>
<evidence type="ECO:0000259" key="4">
    <source>
        <dbReference type="PROSITE" id="PS50893"/>
    </source>
</evidence>
<dbReference type="PROSITE" id="PS50893">
    <property type="entry name" value="ABC_TRANSPORTER_2"/>
    <property type="match status" value="1"/>
</dbReference>
<protein>
    <submittedName>
        <fullName evidence="5">Unannotated protein</fullName>
    </submittedName>
</protein>
<proteinExistence type="predicted"/>
<keyword evidence="2" id="KW-0547">Nucleotide-binding</keyword>
<evidence type="ECO:0000313" key="5">
    <source>
        <dbReference type="EMBL" id="CAB5020225.1"/>
    </source>
</evidence>
<dbReference type="Pfam" id="PF00005">
    <property type="entry name" value="ABC_tran"/>
    <property type="match status" value="1"/>
</dbReference>
<dbReference type="InterPro" id="IPR003439">
    <property type="entry name" value="ABC_transporter-like_ATP-bd"/>
</dbReference>
<dbReference type="EMBL" id="CAFBOZ010000278">
    <property type="protein sequence ID" value="CAB5020225.1"/>
    <property type="molecule type" value="Genomic_DNA"/>
</dbReference>
<gene>
    <name evidence="5" type="ORF">UFOPK3992_01667</name>
</gene>
<dbReference type="AlphaFoldDB" id="A0A6J7QTF8"/>
<accession>A0A6J7QTF8</accession>
<dbReference type="SMART" id="SM00382">
    <property type="entry name" value="AAA"/>
    <property type="match status" value="1"/>
</dbReference>
<dbReference type="InterPro" id="IPR027417">
    <property type="entry name" value="P-loop_NTPase"/>
</dbReference>
<dbReference type="SUPFAM" id="SSF52540">
    <property type="entry name" value="P-loop containing nucleoside triphosphate hydrolases"/>
    <property type="match status" value="1"/>
</dbReference>
<dbReference type="GO" id="GO:0005524">
    <property type="term" value="F:ATP binding"/>
    <property type="evidence" value="ECO:0007669"/>
    <property type="project" value="UniProtKB-KW"/>
</dbReference>
<dbReference type="GO" id="GO:0016887">
    <property type="term" value="F:ATP hydrolysis activity"/>
    <property type="evidence" value="ECO:0007669"/>
    <property type="project" value="InterPro"/>
</dbReference>